<sequence length="220" mass="24613">MGITRKVPVLASSLDCRYHKLQFLSSEQRTAVYEILKKKCDDLCSTTTREATTSTSEDLVDHDECELPPSKRKKETALNFLLGEDELLDKDCPESEVDRFLDEKQLPSDTNVLDWWRVNSSKYPLLASLAKRYLSTPATSVPAERIFSAAGLTVNQQRASLSPENVDIANWSIPSVNIVGRATGGVRRRRLWPQSPCDGVQMGKLTLTWLQAPAETGMLQ</sequence>
<dbReference type="SUPFAM" id="SSF53098">
    <property type="entry name" value="Ribonuclease H-like"/>
    <property type="match status" value="1"/>
</dbReference>
<dbReference type="InParanoid" id="A0A1X7T819"/>
<name>A0A1X7T819_AMPQE</name>
<dbReference type="PANTHER" id="PTHR46169">
    <property type="entry name" value="DNA REPLICATION-RELATED ELEMENT FACTOR, ISOFORM A"/>
    <property type="match status" value="1"/>
</dbReference>
<dbReference type="eggNOG" id="KOG1121">
    <property type="taxonomic scope" value="Eukaryota"/>
</dbReference>
<dbReference type="GO" id="GO:0005634">
    <property type="term" value="C:nucleus"/>
    <property type="evidence" value="ECO:0007669"/>
    <property type="project" value="TreeGrafter"/>
</dbReference>
<organism evidence="2">
    <name type="scientific">Amphimedon queenslandica</name>
    <name type="common">Sponge</name>
    <dbReference type="NCBI Taxonomy" id="400682"/>
    <lineage>
        <taxon>Eukaryota</taxon>
        <taxon>Metazoa</taxon>
        <taxon>Porifera</taxon>
        <taxon>Demospongiae</taxon>
        <taxon>Heteroscleromorpha</taxon>
        <taxon>Haplosclerida</taxon>
        <taxon>Niphatidae</taxon>
        <taxon>Amphimedon</taxon>
    </lineage>
</organism>
<feature type="domain" description="HAT C-terminal dimerisation" evidence="1">
    <location>
        <begin position="96"/>
        <end position="167"/>
    </location>
</feature>
<dbReference type="OrthoDB" id="1607513at2759"/>
<accession>A0A1X7T819</accession>
<evidence type="ECO:0000313" key="2">
    <source>
        <dbReference type="EnsemblMetazoa" id="Aqu2.1.10643_001"/>
    </source>
</evidence>
<dbReference type="InterPro" id="IPR012337">
    <property type="entry name" value="RNaseH-like_sf"/>
</dbReference>
<dbReference type="EnsemblMetazoa" id="Aqu2.1.10643_001">
    <property type="protein sequence ID" value="Aqu2.1.10643_001"/>
    <property type="gene ID" value="Aqu2.1.10643"/>
</dbReference>
<protein>
    <recommendedName>
        <fullName evidence="1">HAT C-terminal dimerisation domain-containing protein</fullName>
    </recommendedName>
</protein>
<dbReference type="InterPro" id="IPR008906">
    <property type="entry name" value="HATC_C_dom"/>
</dbReference>
<dbReference type="GO" id="GO:0006357">
    <property type="term" value="P:regulation of transcription by RNA polymerase II"/>
    <property type="evidence" value="ECO:0007669"/>
    <property type="project" value="TreeGrafter"/>
</dbReference>
<dbReference type="InterPro" id="IPR052717">
    <property type="entry name" value="Vacuolar_transposase_reg"/>
</dbReference>
<dbReference type="PANTHER" id="PTHR46169:SF29">
    <property type="entry name" value="DNA REPLICATION-RELATED ELEMENT FACTOR, ISOFORM A"/>
    <property type="match status" value="1"/>
</dbReference>
<dbReference type="Pfam" id="PF05699">
    <property type="entry name" value="Dimer_Tnp_hAT"/>
    <property type="match status" value="1"/>
</dbReference>
<dbReference type="OMA" id="DIANWSI"/>
<evidence type="ECO:0000259" key="1">
    <source>
        <dbReference type="Pfam" id="PF05699"/>
    </source>
</evidence>
<reference evidence="2" key="1">
    <citation type="submission" date="2017-05" db="UniProtKB">
        <authorList>
            <consortium name="EnsemblMetazoa"/>
        </authorList>
    </citation>
    <scope>IDENTIFICATION</scope>
</reference>
<dbReference type="AlphaFoldDB" id="A0A1X7T819"/>
<proteinExistence type="predicted"/>
<dbReference type="GO" id="GO:0046983">
    <property type="term" value="F:protein dimerization activity"/>
    <property type="evidence" value="ECO:0007669"/>
    <property type="project" value="InterPro"/>
</dbReference>